<comment type="similarity">
    <text evidence="2 15">Belongs to the ALAD family.</text>
</comment>
<evidence type="ECO:0000256" key="3">
    <source>
        <dbReference type="ARBA" id="ARBA00011823"/>
    </source>
</evidence>
<dbReference type="GO" id="GO:0006782">
    <property type="term" value="P:protoporphyrinogen IX biosynthetic process"/>
    <property type="evidence" value="ECO:0007669"/>
    <property type="project" value="UniProtKB-UniPathway"/>
</dbReference>
<dbReference type="Gene3D" id="3.20.20.70">
    <property type="entry name" value="Aldolase class I"/>
    <property type="match status" value="1"/>
</dbReference>
<evidence type="ECO:0000256" key="10">
    <source>
        <dbReference type="ARBA" id="ARBA00047651"/>
    </source>
</evidence>
<feature type="binding site" evidence="13">
    <location>
        <position position="237"/>
    </location>
    <ligand>
        <name>Mg(2+)</name>
        <dbReference type="ChEBI" id="CHEBI:18420"/>
    </ligand>
</feature>
<feature type="binding site" evidence="12">
    <location>
        <position position="209"/>
    </location>
    <ligand>
        <name>5-aminolevulinate</name>
        <dbReference type="ChEBI" id="CHEBI:356416"/>
        <label>1</label>
    </ligand>
</feature>
<proteinExistence type="inferred from homology"/>
<evidence type="ECO:0000256" key="11">
    <source>
        <dbReference type="PIRSR" id="PIRSR001415-1"/>
    </source>
</evidence>
<dbReference type="AlphaFoldDB" id="A0A841EFA7"/>
<dbReference type="GO" id="GO:0005829">
    <property type="term" value="C:cytosol"/>
    <property type="evidence" value="ECO:0007669"/>
    <property type="project" value="TreeGrafter"/>
</dbReference>
<dbReference type="CDD" id="cd00384">
    <property type="entry name" value="ALAD_PBGS"/>
    <property type="match status" value="1"/>
</dbReference>
<evidence type="ECO:0000256" key="2">
    <source>
        <dbReference type="ARBA" id="ARBA00008055"/>
    </source>
</evidence>
<organism evidence="16 17">
    <name type="scientific">Streptomonospora salina</name>
    <dbReference type="NCBI Taxonomy" id="104205"/>
    <lineage>
        <taxon>Bacteria</taxon>
        <taxon>Bacillati</taxon>
        <taxon>Actinomycetota</taxon>
        <taxon>Actinomycetes</taxon>
        <taxon>Streptosporangiales</taxon>
        <taxon>Nocardiopsidaceae</taxon>
        <taxon>Streptomonospora</taxon>
    </lineage>
</organism>
<gene>
    <name evidence="16" type="ORF">HNR25_002851</name>
</gene>
<dbReference type="GO" id="GO:0008270">
    <property type="term" value="F:zinc ion binding"/>
    <property type="evidence" value="ECO:0007669"/>
    <property type="project" value="TreeGrafter"/>
</dbReference>
<evidence type="ECO:0000313" key="17">
    <source>
        <dbReference type="Proteomes" id="UP000578077"/>
    </source>
</evidence>
<dbReference type="PRINTS" id="PR00144">
    <property type="entry name" value="DALDHYDRTASE"/>
</dbReference>
<dbReference type="SUPFAM" id="SSF51569">
    <property type="entry name" value="Aldolase"/>
    <property type="match status" value="1"/>
</dbReference>
<dbReference type="SMART" id="SM01004">
    <property type="entry name" value="ALAD"/>
    <property type="match status" value="1"/>
</dbReference>
<comment type="catalytic activity">
    <reaction evidence="10 14">
        <text>2 5-aminolevulinate = porphobilinogen + 2 H2O + H(+)</text>
        <dbReference type="Rhea" id="RHEA:24064"/>
        <dbReference type="ChEBI" id="CHEBI:15377"/>
        <dbReference type="ChEBI" id="CHEBI:15378"/>
        <dbReference type="ChEBI" id="CHEBI:58126"/>
        <dbReference type="ChEBI" id="CHEBI:356416"/>
        <dbReference type="EC" id="4.2.1.24"/>
    </reaction>
</comment>
<evidence type="ECO:0000256" key="7">
    <source>
        <dbReference type="ARBA" id="ARBA00023239"/>
    </source>
</evidence>
<keyword evidence="6" id="KW-0350">Heme biosynthesis</keyword>
<dbReference type="NCBIfam" id="NF006762">
    <property type="entry name" value="PRK09283.1"/>
    <property type="match status" value="1"/>
</dbReference>
<dbReference type="InterPro" id="IPR013785">
    <property type="entry name" value="Aldolase_TIM"/>
</dbReference>
<evidence type="ECO:0000256" key="15">
    <source>
        <dbReference type="RuleBase" id="RU004161"/>
    </source>
</evidence>
<comment type="caution">
    <text evidence="16">The sequence shown here is derived from an EMBL/GenBank/DDBJ whole genome shotgun (WGS) entry which is preliminary data.</text>
</comment>
<keyword evidence="17" id="KW-1185">Reference proteome</keyword>
<keyword evidence="8 14" id="KW-0627">Porphyrin biosynthesis</keyword>
<dbReference type="PIRSF" id="PIRSF001415">
    <property type="entry name" value="Porphbilin_synth"/>
    <property type="match status" value="1"/>
</dbReference>
<evidence type="ECO:0000256" key="9">
    <source>
        <dbReference type="ARBA" id="ARBA00025628"/>
    </source>
</evidence>
<protein>
    <recommendedName>
        <fullName evidence="5 14">Delta-aminolevulinic acid dehydratase</fullName>
        <ecNumber evidence="4 14">4.2.1.24</ecNumber>
    </recommendedName>
</protein>
<feature type="binding site" evidence="12">
    <location>
        <position position="278"/>
    </location>
    <ligand>
        <name>5-aminolevulinate</name>
        <dbReference type="ChEBI" id="CHEBI:356416"/>
        <label>2</label>
    </ligand>
</feature>
<keyword evidence="7 14" id="KW-0456">Lyase</keyword>
<name>A0A841EFA7_9ACTN</name>
<feature type="binding site" evidence="12">
    <location>
        <position position="221"/>
    </location>
    <ligand>
        <name>5-aminolevulinate</name>
        <dbReference type="ChEBI" id="CHEBI:356416"/>
        <label>1</label>
    </ligand>
</feature>
<dbReference type="PANTHER" id="PTHR11458">
    <property type="entry name" value="DELTA-AMINOLEVULINIC ACID DEHYDRATASE"/>
    <property type="match status" value="1"/>
</dbReference>
<dbReference type="GO" id="GO:0004655">
    <property type="term" value="F:porphobilinogen synthase activity"/>
    <property type="evidence" value="ECO:0007669"/>
    <property type="project" value="UniProtKB-EC"/>
</dbReference>
<dbReference type="EC" id="4.2.1.24" evidence="4 14"/>
<comment type="subunit">
    <text evidence="3 14">Homooctamer.</text>
</comment>
<dbReference type="PANTHER" id="PTHR11458:SF0">
    <property type="entry name" value="DELTA-AMINOLEVULINIC ACID DEHYDRATASE"/>
    <property type="match status" value="1"/>
</dbReference>
<keyword evidence="13" id="KW-0479">Metal-binding</keyword>
<dbReference type="UniPathway" id="UPA00251">
    <property type="reaction ID" value="UER00318"/>
</dbReference>
<comment type="pathway">
    <text evidence="1">Porphyrin-containing compound metabolism; protoporphyrin-IX biosynthesis; coproporphyrinogen-III from 5-aminolevulinate: step 1/4.</text>
</comment>
<comment type="function">
    <text evidence="9">Catalyzes an early step in the biosynthesis of tetrapyrroles. Binds two molecules of 5-aminolevulinate per subunit, each at a distinct site, and catalyzes their condensation to form porphobilinogen.</text>
</comment>
<feature type="active site" description="Schiff-base intermediate with substrate" evidence="11">
    <location>
        <position position="252"/>
    </location>
</feature>
<evidence type="ECO:0000313" key="16">
    <source>
        <dbReference type="EMBL" id="MBB5999100.1"/>
    </source>
</evidence>
<dbReference type="FunFam" id="3.20.20.70:FF:000019">
    <property type="entry name" value="Delta-aminolevulinic acid dehydratase"/>
    <property type="match status" value="1"/>
</dbReference>
<dbReference type="RefSeq" id="WP_184635794.1">
    <property type="nucleotide sequence ID" value="NZ_BAABKT010000010.1"/>
</dbReference>
<feature type="active site" description="Schiff-base intermediate with substrate" evidence="11">
    <location>
        <position position="199"/>
    </location>
</feature>
<evidence type="ECO:0000256" key="8">
    <source>
        <dbReference type="ARBA" id="ARBA00023244"/>
    </source>
</evidence>
<accession>A0A841EFA7</accession>
<dbReference type="InterPro" id="IPR030656">
    <property type="entry name" value="ALAD_AS"/>
</dbReference>
<keyword evidence="13" id="KW-0460">Magnesium</keyword>
<reference evidence="16 17" key="1">
    <citation type="submission" date="2020-08" db="EMBL/GenBank/DDBJ databases">
        <title>Sequencing the genomes of 1000 actinobacteria strains.</title>
        <authorList>
            <person name="Klenk H.-P."/>
        </authorList>
    </citation>
    <scope>NUCLEOTIDE SEQUENCE [LARGE SCALE GENOMIC DNA]</scope>
    <source>
        <strain evidence="16 17">DSM 44593</strain>
    </source>
</reference>
<evidence type="ECO:0000256" key="1">
    <source>
        <dbReference type="ARBA" id="ARBA00004694"/>
    </source>
</evidence>
<sequence length="327" mass="34910">MNADYPAARPRRLRRTPGLRRLVAETRVRPEELVLPVFVKEGIAEPNPVSSMPGVVQHTRDSVRKAAQEAAEAGVGGIMLFGIPESKDERGSSADDPDGVVQRSLRDLSGDLGGDVAVMADLCLDEYTSHGHCGLLTPGGDVDNDATLERYADVAVAQAAAGVQVVGPSGMMDGQVAAIRAALDGAGYTDVAILAYSAKYASAFYGPFREAAEGAPQFGDRTGYQMDPANAREALREVDLDIAEGADMVMVKPGLAYLDVVARVADRAAVPVSAYQVSGEYAMIEAAVERGWLDRERVIPETLLSYRRAGAEQILTYWATEAARLLR</sequence>
<dbReference type="EMBL" id="JACHLY010000001">
    <property type="protein sequence ID" value="MBB5999100.1"/>
    <property type="molecule type" value="Genomic_DNA"/>
</dbReference>
<evidence type="ECO:0000256" key="13">
    <source>
        <dbReference type="PIRSR" id="PIRSR001415-5"/>
    </source>
</evidence>
<evidence type="ECO:0000256" key="4">
    <source>
        <dbReference type="ARBA" id="ARBA00012053"/>
    </source>
</evidence>
<evidence type="ECO:0000256" key="14">
    <source>
        <dbReference type="RuleBase" id="RU000515"/>
    </source>
</evidence>
<evidence type="ECO:0000256" key="6">
    <source>
        <dbReference type="ARBA" id="ARBA00023133"/>
    </source>
</evidence>
<dbReference type="Pfam" id="PF00490">
    <property type="entry name" value="ALAD"/>
    <property type="match status" value="1"/>
</dbReference>
<dbReference type="Proteomes" id="UP000578077">
    <property type="component" value="Unassembled WGS sequence"/>
</dbReference>
<evidence type="ECO:0000256" key="12">
    <source>
        <dbReference type="PIRSR" id="PIRSR001415-2"/>
    </source>
</evidence>
<dbReference type="InterPro" id="IPR001731">
    <property type="entry name" value="ALAD"/>
</dbReference>
<evidence type="ECO:0000256" key="5">
    <source>
        <dbReference type="ARBA" id="ARBA00020771"/>
    </source>
</evidence>
<feature type="binding site" evidence="12">
    <location>
        <position position="317"/>
    </location>
    <ligand>
        <name>5-aminolevulinate</name>
        <dbReference type="ChEBI" id="CHEBI:356416"/>
        <label>2</label>
    </ligand>
</feature>
<dbReference type="PROSITE" id="PS00169">
    <property type="entry name" value="D_ALA_DEHYDRATASE"/>
    <property type="match status" value="1"/>
</dbReference>